<dbReference type="EMBL" id="WMBQ01000002">
    <property type="protein sequence ID" value="MTD96152.1"/>
    <property type="molecule type" value="Genomic_DNA"/>
</dbReference>
<dbReference type="InterPro" id="IPR022478">
    <property type="entry name" value="ABC_transptr_sub-bd_PQQ"/>
</dbReference>
<evidence type="ECO:0000256" key="1">
    <source>
        <dbReference type="ARBA" id="ARBA00010062"/>
    </source>
</evidence>
<dbReference type="InterPro" id="IPR051010">
    <property type="entry name" value="BCAA_transport"/>
</dbReference>
<accession>A0A6I3KQQ9</accession>
<keyword evidence="7" id="KW-1185">Reference proteome</keyword>
<dbReference type="InterPro" id="IPR028081">
    <property type="entry name" value="Leu-bd"/>
</dbReference>
<feature type="compositionally biased region" description="Low complexity" evidence="4">
    <location>
        <begin position="1"/>
        <end position="16"/>
    </location>
</feature>
<gene>
    <name evidence="6" type="ORF">GIW81_17570</name>
</gene>
<dbReference type="GO" id="GO:0006865">
    <property type="term" value="P:amino acid transport"/>
    <property type="evidence" value="ECO:0007669"/>
    <property type="project" value="UniProtKB-KW"/>
</dbReference>
<protein>
    <submittedName>
        <fullName evidence="6">ABC transporter substrate-binding protein</fullName>
    </submittedName>
</protein>
<dbReference type="Pfam" id="PF13458">
    <property type="entry name" value="Peripla_BP_6"/>
    <property type="match status" value="1"/>
</dbReference>
<name>A0A6I3KQQ9_9HYPH</name>
<dbReference type="Proteomes" id="UP000440694">
    <property type="component" value="Unassembled WGS sequence"/>
</dbReference>
<evidence type="ECO:0000313" key="6">
    <source>
        <dbReference type="EMBL" id="MTD96152.1"/>
    </source>
</evidence>
<proteinExistence type="inferred from homology"/>
<dbReference type="AlphaFoldDB" id="A0A6I3KQQ9"/>
<evidence type="ECO:0000256" key="2">
    <source>
        <dbReference type="ARBA" id="ARBA00022729"/>
    </source>
</evidence>
<comment type="caution">
    <text evidence="6">The sequence shown here is derived from an EMBL/GenBank/DDBJ whole genome shotgun (WGS) entry which is preliminary data.</text>
</comment>
<evidence type="ECO:0000256" key="4">
    <source>
        <dbReference type="SAM" id="MobiDB-lite"/>
    </source>
</evidence>
<evidence type="ECO:0000256" key="3">
    <source>
        <dbReference type="ARBA" id="ARBA00022970"/>
    </source>
</evidence>
<feature type="domain" description="Leucine-binding protein" evidence="5">
    <location>
        <begin position="91"/>
        <end position="244"/>
    </location>
</feature>
<dbReference type="CDD" id="cd06268">
    <property type="entry name" value="PBP1_ABC_transporter_LIVBP-like"/>
    <property type="match status" value="1"/>
</dbReference>
<dbReference type="SUPFAM" id="SSF53822">
    <property type="entry name" value="Periplasmic binding protein-like I"/>
    <property type="match status" value="1"/>
</dbReference>
<feature type="compositionally biased region" description="Low complexity" evidence="4">
    <location>
        <begin position="32"/>
        <end position="54"/>
    </location>
</feature>
<reference evidence="6 7" key="1">
    <citation type="submission" date="2019-11" db="EMBL/GenBank/DDBJ databases">
        <title>Identification of a novel strain.</title>
        <authorList>
            <person name="Xu Q."/>
            <person name="Wang G."/>
        </authorList>
    </citation>
    <scope>NUCLEOTIDE SEQUENCE [LARGE SCALE GENOMIC DNA]</scope>
    <source>
        <strain evidence="7">xq</strain>
    </source>
</reference>
<sequence>MASAPSLASAQEAPAQAPTPPAATAPAPAAPAAPAADSAKSDAPAPAAAAPKAEAAAPGHAVIPIVLARQLRDDPLPLSLLDLPPKDLGIAGAKLAITDNNTTGRFMNQEFKLELIEEADPAKLIQDVVQKVDAGAHFIIVDATPDTLLKMADAIKGKEAILINYSAPDDSLREENCRPQILHTAPTRSMLTDALAQYLVWKKWPHWLLVLGPTEQDKLYADALRRSAKRFGAKIVEERTFQYDSGSRRTDGGFEQVQQQIPTFTQKAPDYHVLVVADEGNLFGDYLPYRTWDARPVAGTAGLTAESWHPAIELWGGTQFQNRFKRLADRTMRPIDYNAWLAVRMIGEAASRTKSAEYKDLIGYIKGPNFDVAGFKGVGLSLRNWNGQIREPILVTTPKMLVSVSPQQGFLHQSSELDTLGVDKPETKCQAYTQ</sequence>
<feature type="region of interest" description="Disordered" evidence="4">
    <location>
        <begin position="1"/>
        <end position="54"/>
    </location>
</feature>
<keyword evidence="2" id="KW-0732">Signal</keyword>
<dbReference type="NCBIfam" id="TIGR03863">
    <property type="entry name" value="PQQ_ABC_bind"/>
    <property type="match status" value="1"/>
</dbReference>
<evidence type="ECO:0000259" key="5">
    <source>
        <dbReference type="Pfam" id="PF13458"/>
    </source>
</evidence>
<feature type="compositionally biased region" description="Pro residues" evidence="4">
    <location>
        <begin position="17"/>
        <end position="31"/>
    </location>
</feature>
<dbReference type="InterPro" id="IPR028082">
    <property type="entry name" value="Peripla_BP_I"/>
</dbReference>
<dbReference type="Gene3D" id="3.40.50.2300">
    <property type="match status" value="2"/>
</dbReference>
<organism evidence="6 7">
    <name type="scientific">Hyphomicrobium album</name>
    <dbReference type="NCBI Taxonomy" id="2665159"/>
    <lineage>
        <taxon>Bacteria</taxon>
        <taxon>Pseudomonadati</taxon>
        <taxon>Pseudomonadota</taxon>
        <taxon>Alphaproteobacteria</taxon>
        <taxon>Hyphomicrobiales</taxon>
        <taxon>Hyphomicrobiaceae</taxon>
        <taxon>Hyphomicrobium</taxon>
    </lineage>
</organism>
<dbReference type="PANTHER" id="PTHR30483:SF6">
    <property type="entry name" value="PERIPLASMIC BINDING PROTEIN OF ABC TRANSPORTER FOR NATURAL AMINO ACIDS"/>
    <property type="match status" value="1"/>
</dbReference>
<keyword evidence="3" id="KW-0029">Amino-acid transport</keyword>
<keyword evidence="3" id="KW-0813">Transport</keyword>
<comment type="similarity">
    <text evidence="1">Belongs to the leucine-binding protein family.</text>
</comment>
<dbReference type="PANTHER" id="PTHR30483">
    <property type="entry name" value="LEUCINE-SPECIFIC-BINDING PROTEIN"/>
    <property type="match status" value="1"/>
</dbReference>
<evidence type="ECO:0000313" key="7">
    <source>
        <dbReference type="Proteomes" id="UP000440694"/>
    </source>
</evidence>